<dbReference type="InterPro" id="IPR052533">
    <property type="entry name" value="WalJ/YycJ-like"/>
</dbReference>
<dbReference type="InterPro" id="IPR036866">
    <property type="entry name" value="RibonucZ/Hydroxyglut_hydro"/>
</dbReference>
<comment type="caution">
    <text evidence="2">The sequence shown here is derived from an EMBL/GenBank/DDBJ whole genome shotgun (WGS) entry which is preliminary data.</text>
</comment>
<dbReference type="PANTHER" id="PTHR47619:SF1">
    <property type="entry name" value="EXODEOXYRIBONUCLEASE WALJ"/>
    <property type="match status" value="1"/>
</dbReference>
<keyword evidence="3" id="KW-1185">Reference proteome</keyword>
<dbReference type="PANTHER" id="PTHR47619">
    <property type="entry name" value="METALLO-HYDROLASE YYCJ-RELATED"/>
    <property type="match status" value="1"/>
</dbReference>
<dbReference type="RefSeq" id="WP_338096836.1">
    <property type="nucleotide sequence ID" value="NZ_JAWDKB010000007.1"/>
</dbReference>
<organism evidence="2 3">
    <name type="scientific">Methanorbis rubei</name>
    <dbReference type="NCBI Taxonomy" id="3028300"/>
    <lineage>
        <taxon>Archaea</taxon>
        <taxon>Methanobacteriati</taxon>
        <taxon>Methanobacteriota</taxon>
        <taxon>Stenosarchaea group</taxon>
        <taxon>Methanomicrobia</taxon>
        <taxon>Methanomicrobiales</taxon>
        <taxon>Methanocorpusculaceae</taxon>
        <taxon>Methanorbis</taxon>
    </lineage>
</organism>
<reference evidence="2 3" key="1">
    <citation type="submission" date="2023-06" db="EMBL/GenBank/DDBJ databases">
        <title>Genome sequence of Methancorpusculaceae sp. Cs1.</title>
        <authorList>
            <person name="Protasov E."/>
            <person name="Platt K."/>
            <person name="Poehlein A."/>
            <person name="Daniel R."/>
            <person name="Brune A."/>
        </authorList>
    </citation>
    <scope>NUCLEOTIDE SEQUENCE [LARGE SCALE GENOMIC DNA]</scope>
    <source>
        <strain evidence="2 3">Cs1</strain>
    </source>
</reference>
<evidence type="ECO:0000313" key="2">
    <source>
        <dbReference type="EMBL" id="MDV0444340.1"/>
    </source>
</evidence>
<feature type="domain" description="Metallo-beta-lactamase" evidence="1">
    <location>
        <begin position="11"/>
        <end position="170"/>
    </location>
</feature>
<evidence type="ECO:0000313" key="3">
    <source>
        <dbReference type="Proteomes" id="UP001283212"/>
    </source>
</evidence>
<protein>
    <submittedName>
        <fullName evidence="2">Metallo-hydrolase YycJ</fullName>
        <ecNumber evidence="2">3.-.-.-</ecNumber>
    </submittedName>
</protein>
<dbReference type="EMBL" id="JAWDKB010000007">
    <property type="protein sequence ID" value="MDV0444340.1"/>
    <property type="molecule type" value="Genomic_DNA"/>
</dbReference>
<accession>A0AAE4MG88</accession>
<proteinExistence type="predicted"/>
<dbReference type="EC" id="3.-.-.-" evidence="2"/>
<dbReference type="Proteomes" id="UP001283212">
    <property type="component" value="Unassembled WGS sequence"/>
</dbReference>
<dbReference type="GO" id="GO:0016787">
    <property type="term" value="F:hydrolase activity"/>
    <property type="evidence" value="ECO:0007669"/>
    <property type="project" value="UniProtKB-KW"/>
</dbReference>
<dbReference type="InterPro" id="IPR001279">
    <property type="entry name" value="Metallo-B-lactamas"/>
</dbReference>
<keyword evidence="2" id="KW-0378">Hydrolase</keyword>
<dbReference type="Gene3D" id="3.60.15.10">
    <property type="entry name" value="Ribonuclease Z/Hydroxyacylglutathione hydrolase-like"/>
    <property type="match status" value="1"/>
</dbReference>
<dbReference type="Pfam" id="PF12706">
    <property type="entry name" value="Lactamase_B_2"/>
    <property type="match status" value="1"/>
</dbReference>
<gene>
    <name evidence="2" type="primary">yycJ</name>
    <name evidence="2" type="ORF">McpCs1_17470</name>
</gene>
<name>A0AAE4MG88_9EURY</name>
<dbReference type="SMART" id="SM00849">
    <property type="entry name" value="Lactamase_B"/>
    <property type="match status" value="1"/>
</dbReference>
<evidence type="ECO:0000259" key="1">
    <source>
        <dbReference type="SMART" id="SM00849"/>
    </source>
</evidence>
<sequence length="280" mass="30390">MECVLLASGSKGNSIYIGNDADAIVVDAGVGYLKRTLEDLCLDTSRVRALCLTHEHSDHVRSAKAFVKAMHIPVYATGGTLDASVRGGFVPQSAGLVQCRDKIASTLGSLNITAFRTYHDAAEPSGFVIDDGESRIGVCLDTHEVTPAMLDILRECDAVVLESNYCSPAMQTDKFPECGECRSCGAKCCGNRKVLRLYPRYLKDRIRDDGHLSNEDSSAVVADLANEVGVIALAHLSENYNRPNLARESAEDAAGESGVQIFVSDQLTGYREQRLVRFRI</sequence>
<dbReference type="SUPFAM" id="SSF56281">
    <property type="entry name" value="Metallo-hydrolase/oxidoreductase"/>
    <property type="match status" value="1"/>
</dbReference>
<dbReference type="AlphaFoldDB" id="A0AAE4MG88"/>